<sequence>MPDFEDQRSSSTALTTSRNKAGSQTTATPLFTMYSSPNSSSEHLSNSLKRGCVRSVRLMKYLTLSSLRTPTCTVRYSVDFPNGVFSRTAGFLDRFLDPHSNLLEGQYADKGELGNPPELDMSDELQSSWVLSLREDSSDDNLEQCCIPLRDTEEDQMELLPGLIFSSSLLLAAAPEPCFLLRMKARIVSPIPKPRHKSISPAMASVPSEQ</sequence>
<proteinExistence type="predicted"/>
<protein>
    <submittedName>
        <fullName evidence="2">Uncharacterized protein</fullName>
    </submittedName>
</protein>
<keyword evidence="3" id="KW-1185">Reference proteome</keyword>
<organism evidence="2 3">
    <name type="scientific">Marchantia polymorpha</name>
    <name type="common">Common liverwort</name>
    <name type="synonym">Marchantia aquatica</name>
    <dbReference type="NCBI Taxonomy" id="3197"/>
    <lineage>
        <taxon>Eukaryota</taxon>
        <taxon>Viridiplantae</taxon>
        <taxon>Streptophyta</taxon>
        <taxon>Embryophyta</taxon>
        <taxon>Marchantiophyta</taxon>
        <taxon>Marchantiopsida</taxon>
        <taxon>Marchantiidae</taxon>
        <taxon>Marchantiales</taxon>
        <taxon>Marchantiaceae</taxon>
        <taxon>Marchantia</taxon>
    </lineage>
</organism>
<accession>A0A2R6XU16</accession>
<gene>
    <name evidence="2" type="ORF">MARPO_0002s0084</name>
</gene>
<dbReference type="AlphaFoldDB" id="A0A2R6XU16"/>
<reference evidence="3" key="1">
    <citation type="journal article" date="2017" name="Cell">
        <title>Insights into land plant evolution garnered from the Marchantia polymorpha genome.</title>
        <authorList>
            <person name="Bowman J.L."/>
            <person name="Kohchi T."/>
            <person name="Yamato K.T."/>
            <person name="Jenkins J."/>
            <person name="Shu S."/>
            <person name="Ishizaki K."/>
            <person name="Yamaoka S."/>
            <person name="Nishihama R."/>
            <person name="Nakamura Y."/>
            <person name="Berger F."/>
            <person name="Adam C."/>
            <person name="Aki S.S."/>
            <person name="Althoff F."/>
            <person name="Araki T."/>
            <person name="Arteaga-Vazquez M.A."/>
            <person name="Balasubrmanian S."/>
            <person name="Barry K."/>
            <person name="Bauer D."/>
            <person name="Boehm C.R."/>
            <person name="Briginshaw L."/>
            <person name="Caballero-Perez J."/>
            <person name="Catarino B."/>
            <person name="Chen F."/>
            <person name="Chiyoda S."/>
            <person name="Chovatia M."/>
            <person name="Davies K.M."/>
            <person name="Delmans M."/>
            <person name="Demura T."/>
            <person name="Dierschke T."/>
            <person name="Dolan L."/>
            <person name="Dorantes-Acosta A.E."/>
            <person name="Eklund D.M."/>
            <person name="Florent S.N."/>
            <person name="Flores-Sandoval E."/>
            <person name="Fujiyama A."/>
            <person name="Fukuzawa H."/>
            <person name="Galik B."/>
            <person name="Grimanelli D."/>
            <person name="Grimwood J."/>
            <person name="Grossniklaus U."/>
            <person name="Hamada T."/>
            <person name="Haseloff J."/>
            <person name="Hetherington A.J."/>
            <person name="Higo A."/>
            <person name="Hirakawa Y."/>
            <person name="Hundley H.N."/>
            <person name="Ikeda Y."/>
            <person name="Inoue K."/>
            <person name="Inoue S.I."/>
            <person name="Ishida S."/>
            <person name="Jia Q."/>
            <person name="Kakita M."/>
            <person name="Kanazawa T."/>
            <person name="Kawai Y."/>
            <person name="Kawashima T."/>
            <person name="Kennedy M."/>
            <person name="Kinose K."/>
            <person name="Kinoshita T."/>
            <person name="Kohara Y."/>
            <person name="Koide E."/>
            <person name="Komatsu K."/>
            <person name="Kopischke S."/>
            <person name="Kubo M."/>
            <person name="Kyozuka J."/>
            <person name="Lagercrantz U."/>
            <person name="Lin S.S."/>
            <person name="Lindquist E."/>
            <person name="Lipzen A.M."/>
            <person name="Lu C.W."/>
            <person name="De Luna E."/>
            <person name="Martienssen R.A."/>
            <person name="Minamino N."/>
            <person name="Mizutani M."/>
            <person name="Mizutani M."/>
            <person name="Mochizuki N."/>
            <person name="Monte I."/>
            <person name="Mosher R."/>
            <person name="Nagasaki H."/>
            <person name="Nakagami H."/>
            <person name="Naramoto S."/>
            <person name="Nishitani K."/>
            <person name="Ohtani M."/>
            <person name="Okamoto T."/>
            <person name="Okumura M."/>
            <person name="Phillips J."/>
            <person name="Pollak B."/>
            <person name="Reinders A."/>
            <person name="Rovekamp M."/>
            <person name="Sano R."/>
            <person name="Sawa S."/>
            <person name="Schmid M.W."/>
            <person name="Shirakawa M."/>
            <person name="Solano R."/>
            <person name="Spunde A."/>
            <person name="Suetsugu N."/>
            <person name="Sugano S."/>
            <person name="Sugiyama A."/>
            <person name="Sun R."/>
            <person name="Suzuki Y."/>
            <person name="Takenaka M."/>
            <person name="Takezawa D."/>
            <person name="Tomogane H."/>
            <person name="Tsuzuki M."/>
            <person name="Ueda T."/>
            <person name="Umeda M."/>
            <person name="Ward J.M."/>
            <person name="Watanabe Y."/>
            <person name="Yazaki K."/>
            <person name="Yokoyama R."/>
            <person name="Yoshitake Y."/>
            <person name="Yotsui I."/>
            <person name="Zachgo S."/>
            <person name="Schmutz J."/>
        </authorList>
    </citation>
    <scope>NUCLEOTIDE SEQUENCE [LARGE SCALE GENOMIC DNA]</scope>
    <source>
        <strain evidence="3">Tak-1</strain>
    </source>
</reference>
<feature type="compositionally biased region" description="Polar residues" evidence="1">
    <location>
        <begin position="9"/>
        <end position="29"/>
    </location>
</feature>
<evidence type="ECO:0000313" key="2">
    <source>
        <dbReference type="EMBL" id="PTQ49587.1"/>
    </source>
</evidence>
<dbReference type="Proteomes" id="UP000244005">
    <property type="component" value="Unassembled WGS sequence"/>
</dbReference>
<feature type="region of interest" description="Disordered" evidence="1">
    <location>
        <begin position="1"/>
        <end position="46"/>
    </location>
</feature>
<dbReference type="EMBL" id="KZ772674">
    <property type="protein sequence ID" value="PTQ49587.1"/>
    <property type="molecule type" value="Genomic_DNA"/>
</dbReference>
<evidence type="ECO:0000313" key="3">
    <source>
        <dbReference type="Proteomes" id="UP000244005"/>
    </source>
</evidence>
<name>A0A2R6XU16_MARPO</name>
<evidence type="ECO:0000256" key="1">
    <source>
        <dbReference type="SAM" id="MobiDB-lite"/>
    </source>
</evidence>
<feature type="compositionally biased region" description="Low complexity" evidence="1">
    <location>
        <begin position="35"/>
        <end position="46"/>
    </location>
</feature>